<comment type="caution">
    <text evidence="2">The sequence shown here is derived from an EMBL/GenBank/DDBJ whole genome shotgun (WGS) entry which is preliminary data.</text>
</comment>
<organism evidence="2 3">
    <name type="scientific">Trichonephila clavipes</name>
    <name type="common">Golden silk orbweaver</name>
    <name type="synonym">Nephila clavipes</name>
    <dbReference type="NCBI Taxonomy" id="2585209"/>
    <lineage>
        <taxon>Eukaryota</taxon>
        <taxon>Metazoa</taxon>
        <taxon>Ecdysozoa</taxon>
        <taxon>Arthropoda</taxon>
        <taxon>Chelicerata</taxon>
        <taxon>Arachnida</taxon>
        <taxon>Araneae</taxon>
        <taxon>Araneomorphae</taxon>
        <taxon>Entelegynae</taxon>
        <taxon>Araneoidea</taxon>
        <taxon>Nephilidae</taxon>
        <taxon>Trichonephila</taxon>
    </lineage>
</organism>
<sequence length="108" mass="12394">MRMNVQWVFGSCHTKRKHRRSEDSRDIPSSQEEIRDRKRGRLTQIATKKTTIVHLVGTTSSKENQGGKQWTGYDQKSQDTLQLRKSGSSQARSGQFGRTNIIFGIEEI</sequence>
<evidence type="ECO:0000313" key="2">
    <source>
        <dbReference type="EMBL" id="GFY04167.1"/>
    </source>
</evidence>
<protein>
    <submittedName>
        <fullName evidence="2">Uncharacterized protein</fullName>
    </submittedName>
</protein>
<gene>
    <name evidence="2" type="ORF">TNCV_1199451</name>
</gene>
<dbReference type="Proteomes" id="UP000887159">
    <property type="component" value="Unassembled WGS sequence"/>
</dbReference>
<name>A0A8X6S795_TRICX</name>
<evidence type="ECO:0000313" key="3">
    <source>
        <dbReference type="Proteomes" id="UP000887159"/>
    </source>
</evidence>
<keyword evidence="3" id="KW-1185">Reference proteome</keyword>
<feature type="compositionally biased region" description="Basic and acidic residues" evidence="1">
    <location>
        <begin position="20"/>
        <end position="36"/>
    </location>
</feature>
<reference evidence="2" key="1">
    <citation type="submission" date="2020-08" db="EMBL/GenBank/DDBJ databases">
        <title>Multicomponent nature underlies the extraordinary mechanical properties of spider dragline silk.</title>
        <authorList>
            <person name="Kono N."/>
            <person name="Nakamura H."/>
            <person name="Mori M."/>
            <person name="Yoshida Y."/>
            <person name="Ohtoshi R."/>
            <person name="Malay A.D."/>
            <person name="Moran D.A.P."/>
            <person name="Tomita M."/>
            <person name="Numata K."/>
            <person name="Arakawa K."/>
        </authorList>
    </citation>
    <scope>NUCLEOTIDE SEQUENCE</scope>
</reference>
<feature type="region of interest" description="Disordered" evidence="1">
    <location>
        <begin position="59"/>
        <end position="96"/>
    </location>
</feature>
<dbReference type="AlphaFoldDB" id="A0A8X6S795"/>
<proteinExistence type="predicted"/>
<dbReference type="EMBL" id="BMAU01021243">
    <property type="protein sequence ID" value="GFY04167.1"/>
    <property type="molecule type" value="Genomic_DNA"/>
</dbReference>
<feature type="region of interest" description="Disordered" evidence="1">
    <location>
        <begin position="1"/>
        <end position="44"/>
    </location>
</feature>
<evidence type="ECO:0000256" key="1">
    <source>
        <dbReference type="SAM" id="MobiDB-lite"/>
    </source>
</evidence>
<accession>A0A8X6S795</accession>